<accession>A0ACC0S4Y7</accession>
<dbReference type="Proteomes" id="UP000006729">
    <property type="component" value="Chromosome 12"/>
</dbReference>
<gene>
    <name evidence="1" type="ORF">POPTR_012G051400v4</name>
</gene>
<dbReference type="EMBL" id="CM009301">
    <property type="protein sequence ID" value="KAI9384359.1"/>
    <property type="molecule type" value="Genomic_DNA"/>
</dbReference>
<comment type="caution">
    <text evidence="1">The sequence shown here is derived from an EMBL/GenBank/DDBJ whole genome shotgun (WGS) entry which is preliminary data.</text>
</comment>
<organism evidence="1 2">
    <name type="scientific">Populus trichocarpa</name>
    <name type="common">Western balsam poplar</name>
    <name type="synonym">Populus balsamifera subsp. trichocarpa</name>
    <dbReference type="NCBI Taxonomy" id="3694"/>
    <lineage>
        <taxon>Eukaryota</taxon>
        <taxon>Viridiplantae</taxon>
        <taxon>Streptophyta</taxon>
        <taxon>Embryophyta</taxon>
        <taxon>Tracheophyta</taxon>
        <taxon>Spermatophyta</taxon>
        <taxon>Magnoliopsida</taxon>
        <taxon>eudicotyledons</taxon>
        <taxon>Gunneridae</taxon>
        <taxon>Pentapetalae</taxon>
        <taxon>rosids</taxon>
        <taxon>fabids</taxon>
        <taxon>Malpighiales</taxon>
        <taxon>Salicaceae</taxon>
        <taxon>Saliceae</taxon>
        <taxon>Populus</taxon>
    </lineage>
</organism>
<name>A0ACC0S4Y7_POPTR</name>
<protein>
    <submittedName>
        <fullName evidence="1">Uncharacterized protein</fullName>
    </submittedName>
</protein>
<evidence type="ECO:0000313" key="1">
    <source>
        <dbReference type="EMBL" id="KAI9384359.1"/>
    </source>
</evidence>
<keyword evidence="2" id="KW-1185">Reference proteome</keyword>
<reference evidence="1 2" key="1">
    <citation type="journal article" date="2006" name="Science">
        <title>The genome of black cottonwood, Populus trichocarpa (Torr. &amp; Gray).</title>
        <authorList>
            <person name="Tuskan G.A."/>
            <person name="Difazio S."/>
            <person name="Jansson S."/>
            <person name="Bohlmann J."/>
            <person name="Grigoriev I."/>
            <person name="Hellsten U."/>
            <person name="Putnam N."/>
            <person name="Ralph S."/>
            <person name="Rombauts S."/>
            <person name="Salamov A."/>
            <person name="Schein J."/>
            <person name="Sterck L."/>
            <person name="Aerts A."/>
            <person name="Bhalerao R.R."/>
            <person name="Bhalerao R.P."/>
            <person name="Blaudez D."/>
            <person name="Boerjan W."/>
            <person name="Brun A."/>
            <person name="Brunner A."/>
            <person name="Busov V."/>
            <person name="Campbell M."/>
            <person name="Carlson J."/>
            <person name="Chalot M."/>
            <person name="Chapman J."/>
            <person name="Chen G.L."/>
            <person name="Cooper D."/>
            <person name="Coutinho P.M."/>
            <person name="Couturier J."/>
            <person name="Covert S."/>
            <person name="Cronk Q."/>
            <person name="Cunningham R."/>
            <person name="Davis J."/>
            <person name="Degroeve S."/>
            <person name="Dejardin A."/>
            <person name="Depamphilis C."/>
            <person name="Detter J."/>
            <person name="Dirks B."/>
            <person name="Dubchak I."/>
            <person name="Duplessis S."/>
            <person name="Ehlting J."/>
            <person name="Ellis B."/>
            <person name="Gendler K."/>
            <person name="Goodstein D."/>
            <person name="Gribskov M."/>
            <person name="Grimwood J."/>
            <person name="Groover A."/>
            <person name="Gunter L."/>
            <person name="Hamberger B."/>
            <person name="Heinze B."/>
            <person name="Helariutta Y."/>
            <person name="Henrissat B."/>
            <person name="Holligan D."/>
            <person name="Holt R."/>
            <person name="Huang W."/>
            <person name="Islam-Faridi N."/>
            <person name="Jones S."/>
            <person name="Jones-Rhoades M."/>
            <person name="Jorgensen R."/>
            <person name="Joshi C."/>
            <person name="Kangasjarvi J."/>
            <person name="Karlsson J."/>
            <person name="Kelleher C."/>
            <person name="Kirkpatrick R."/>
            <person name="Kirst M."/>
            <person name="Kohler A."/>
            <person name="Kalluri U."/>
            <person name="Larimer F."/>
            <person name="Leebens-Mack J."/>
            <person name="Leple J.C."/>
            <person name="Locascio P."/>
            <person name="Lou Y."/>
            <person name="Lucas S."/>
            <person name="Martin F."/>
            <person name="Montanini B."/>
            <person name="Napoli C."/>
            <person name="Nelson D.R."/>
            <person name="Nelson C."/>
            <person name="Nieminen K."/>
            <person name="Nilsson O."/>
            <person name="Pereda V."/>
            <person name="Peter G."/>
            <person name="Philippe R."/>
            <person name="Pilate G."/>
            <person name="Poliakov A."/>
            <person name="Razumovskaya J."/>
            <person name="Richardson P."/>
            <person name="Rinaldi C."/>
            <person name="Ritland K."/>
            <person name="Rouze P."/>
            <person name="Ryaboy D."/>
            <person name="Schmutz J."/>
            <person name="Schrader J."/>
            <person name="Segerman B."/>
            <person name="Shin H."/>
            <person name="Siddiqui A."/>
            <person name="Sterky F."/>
            <person name="Terry A."/>
            <person name="Tsai C.J."/>
            <person name="Uberbacher E."/>
            <person name="Unneberg P."/>
            <person name="Vahala J."/>
            <person name="Wall K."/>
            <person name="Wessler S."/>
            <person name="Yang G."/>
            <person name="Yin T."/>
            <person name="Douglas C."/>
            <person name="Marra M."/>
            <person name="Sandberg G."/>
            <person name="Van de Peer Y."/>
            <person name="Rokhsar D."/>
        </authorList>
    </citation>
    <scope>NUCLEOTIDE SEQUENCE [LARGE SCALE GENOMIC DNA]</scope>
    <source>
        <strain evidence="2">cv. Nisqually</strain>
    </source>
</reference>
<evidence type="ECO:0000313" key="2">
    <source>
        <dbReference type="Proteomes" id="UP000006729"/>
    </source>
</evidence>
<sequence length="385" mass="44017">MNALYNLALCPTSCSHSTPKHNTKWKTEVNGTATVALKGKALSRASSVTGKQRRIVSAASVTELTRVSETKGRQNIPTEKQLVDPFRQGIITEGGVRYRQTVVIRSYEVGADKTATLESILNLLQETALNHVWVSGLLGDGFGATHGMVRNNLIWVVTRMQVQVDEYPIWGEVMEVDTWVGASGKNGMRRDWLIRSDVTGEVLVRATSTWVMMNQQTRRLSKMPEVVRAEISPWFIENKAFEEEIPEKIYKLDTNAKFTNSNLKPKRSDLDMNHHVNNVKYVNWMLETIPHKFLENYQLTRMTLEYRRECSSSDVVESLCKPEEERFEERHQDRNVDNGDSLASALFQDGNHSKSFKAYTHLLQITGDKESEEIVRGRTIWRRKL</sequence>
<proteinExistence type="predicted"/>